<dbReference type="AlphaFoldDB" id="A0A4R6V2T1"/>
<organism evidence="3 4">
    <name type="scientific">Permianibacter aggregans</name>
    <dbReference type="NCBI Taxonomy" id="1510150"/>
    <lineage>
        <taxon>Bacteria</taxon>
        <taxon>Pseudomonadati</taxon>
        <taxon>Pseudomonadota</taxon>
        <taxon>Gammaproteobacteria</taxon>
        <taxon>Pseudomonadales</taxon>
        <taxon>Pseudomonadaceae</taxon>
        <taxon>Permianibacter</taxon>
    </lineage>
</organism>
<dbReference type="Pfam" id="PF03537">
    <property type="entry name" value="Glyco_hydro_114"/>
    <property type="match status" value="1"/>
</dbReference>
<keyword evidence="1" id="KW-0472">Membrane</keyword>
<name>A0A4R6V2T1_9GAMM</name>
<dbReference type="Proteomes" id="UP000295375">
    <property type="component" value="Unassembled WGS sequence"/>
</dbReference>
<dbReference type="InterPro" id="IPR004352">
    <property type="entry name" value="GH114_TIM-barrel"/>
</dbReference>
<protein>
    <recommendedName>
        <fullName evidence="2">Glycoside-hydrolase family GH114 TIM-barrel domain-containing protein</fullName>
    </recommendedName>
</protein>
<keyword evidence="1" id="KW-1133">Transmembrane helix</keyword>
<dbReference type="InterPro" id="IPR013785">
    <property type="entry name" value="Aldolase_TIM"/>
</dbReference>
<keyword evidence="4" id="KW-1185">Reference proteome</keyword>
<dbReference type="PANTHER" id="PTHR35882">
    <property type="entry name" value="PELA"/>
    <property type="match status" value="1"/>
</dbReference>
<sequence length="978" mass="109099">MGRCADTQRRTMVAYCLLPTQKAKPGRNISAPALRHVQTGIHPLECGTLFRLHRFRQGCLHILMNGFSPARRFVRMFFQLLSLLTLTFPAVATVPPLAERDIVFYYGSRPPVDDLRHFEQIVIQPSQVLAHERTQLLALPSTIFAYVSIGEVARNSEDISRIKSKWSIGTNPTWNSLVMDMSSSAWRDYLLDQHFGLLWQQGYRAFFLDTVDSYLLAARDGKRREQQEQGLQLLLAEVKRRYPGVKLLLNRGFEVLDKVAKHADGMIAESLFHGFDPLTGKHAPTKPETRQWLINQLRRAQDEFNLPVTVLDYVEPGEWAEAEKTAKQILELGFMPWVANGDLTWLGQGRVRLMPRRVLAIVDGSPAEQWNQPLFKHVATPLEYLGLAIDYWYIDQQGLPIEPLLGRYSGVVSWLPTDLEGRYGGVCSRLQREADAGLPVVLLGNVPAGVACRRLVGYAGDNQPITHALTAESAHQLLARPEHLPVVGSGTPDLRIEALGEPWLTLSGENQRFHPVAVTASGGYAVHPHLINENASGQHQWLLDPVAFLRAALRLPLQPAFDLTTENGRRISLLEIRADQLFRTDAATGVSAYDKLRSLLNQYQEPVTIGIIEAEIRDDEQKQKVQQLAALPHVRLASHTYSHPFYWPVFIGERDADQALYKYSVQVPGYAAELSRETAGTLAFLQSIDDQAAPLLIWSGDGKAPPAAVAAAEQGDMLHIGGGGLHWQTGSLSLADLSPLLKPSDWGVQVLTPLVAEPLFARLWYGELLNYRKVIEWNQLLDGPQRWRPASLSLHADALLRNGAATVIDEAIRQQQREETLPLWLDEFVRRARSFQQASLARDIDGRWQVYAGELRTLRLPASAGLVAISDDVAGFREHHDQRYLHLTSAAGELEFVSAAEKNRPLLIHASAPLQHWQLSKANQATFRLQARGQAELQIPAGCRVQINEQALPARVVQGGLRVVVSAAQAAEELSLDC</sequence>
<evidence type="ECO:0000259" key="2">
    <source>
        <dbReference type="Pfam" id="PF03537"/>
    </source>
</evidence>
<dbReference type="Gene3D" id="3.20.20.370">
    <property type="entry name" value="Glycoside hydrolase/deacetylase"/>
    <property type="match status" value="1"/>
</dbReference>
<gene>
    <name evidence="3" type="ORF">EV696_102105</name>
</gene>
<proteinExistence type="predicted"/>
<dbReference type="SUPFAM" id="SSF51445">
    <property type="entry name" value="(Trans)glycosidases"/>
    <property type="match status" value="1"/>
</dbReference>
<evidence type="ECO:0000313" key="4">
    <source>
        <dbReference type="Proteomes" id="UP000295375"/>
    </source>
</evidence>
<dbReference type="Gene3D" id="3.20.20.70">
    <property type="entry name" value="Aldolase class I"/>
    <property type="match status" value="1"/>
</dbReference>
<evidence type="ECO:0000256" key="1">
    <source>
        <dbReference type="SAM" id="Phobius"/>
    </source>
</evidence>
<reference evidence="3 4" key="1">
    <citation type="submission" date="2019-03" db="EMBL/GenBank/DDBJ databases">
        <title>Genomic Encyclopedia of Type Strains, Phase IV (KMG-IV): sequencing the most valuable type-strain genomes for metagenomic binning, comparative biology and taxonomic classification.</title>
        <authorList>
            <person name="Goeker M."/>
        </authorList>
    </citation>
    <scope>NUCLEOTIDE SEQUENCE [LARGE SCALE GENOMIC DNA]</scope>
    <source>
        <strain evidence="3 4">DSM 103792</strain>
    </source>
</reference>
<feature type="transmembrane region" description="Helical" evidence="1">
    <location>
        <begin position="73"/>
        <end position="92"/>
    </location>
</feature>
<keyword evidence="1" id="KW-0812">Transmembrane</keyword>
<evidence type="ECO:0000313" key="3">
    <source>
        <dbReference type="EMBL" id="TDQ50424.1"/>
    </source>
</evidence>
<dbReference type="InterPro" id="IPR017853">
    <property type="entry name" value="GH"/>
</dbReference>
<dbReference type="PANTHER" id="PTHR35882:SF2">
    <property type="entry name" value="PELA"/>
    <property type="match status" value="1"/>
</dbReference>
<dbReference type="EMBL" id="SNYM01000002">
    <property type="protein sequence ID" value="TDQ50424.1"/>
    <property type="molecule type" value="Genomic_DNA"/>
</dbReference>
<comment type="caution">
    <text evidence="3">The sequence shown here is derived from an EMBL/GenBank/DDBJ whole genome shotgun (WGS) entry which is preliminary data.</text>
</comment>
<feature type="domain" description="Glycoside-hydrolase family GH114 TIM-barrel" evidence="2">
    <location>
        <begin position="123"/>
        <end position="343"/>
    </location>
</feature>
<accession>A0A4R6V2T1</accession>